<sequence length="182" mass="19792">MALVLRKQDALFHTFGVDMTFNPTLPTHEAIIVAWVNDHHHDTVSVVMCPDGTNSTCLKTMTIVGDRLGDDDGNATTVYYPLPCAQSGNSSRSADGTTVRLSIRTTPETCQLGYSSPPDSATTWITAYTASWMAPHYEGRISWQGARTGMYATGNGVTMLQDAVFKNVEVVRGPYQSGHSML</sequence>
<dbReference type="InterPro" id="IPR041542">
    <property type="entry name" value="GH43_C2"/>
</dbReference>
<dbReference type="InterPro" id="IPR013320">
    <property type="entry name" value="ConA-like_dom_sf"/>
</dbReference>
<keyword evidence="3" id="KW-1185">Reference proteome</keyword>
<dbReference type="OrthoDB" id="2139957at2759"/>
<dbReference type="EMBL" id="CAINUL010000002">
    <property type="protein sequence ID" value="CAD0108268.1"/>
    <property type="molecule type" value="Genomic_DNA"/>
</dbReference>
<dbReference type="SUPFAM" id="SSF49899">
    <property type="entry name" value="Concanavalin A-like lectins/glucanases"/>
    <property type="match status" value="1"/>
</dbReference>
<gene>
    <name evidence="2" type="ORF">AWRI4620_LOCUS2523</name>
</gene>
<accession>A0A9N8KCM1</accession>
<name>A0A9N8KCM1_9PEZI</name>
<evidence type="ECO:0000259" key="1">
    <source>
        <dbReference type="Pfam" id="PF17851"/>
    </source>
</evidence>
<dbReference type="AlphaFoldDB" id="A0A9N8KCM1"/>
<dbReference type="Proteomes" id="UP000745764">
    <property type="component" value="Unassembled WGS sequence"/>
</dbReference>
<comment type="caution">
    <text evidence="2">The sequence shown here is derived from an EMBL/GenBank/DDBJ whole genome shotgun (WGS) entry which is preliminary data.</text>
</comment>
<proteinExistence type="predicted"/>
<evidence type="ECO:0000313" key="2">
    <source>
        <dbReference type="EMBL" id="CAD0108268.1"/>
    </source>
</evidence>
<reference evidence="2" key="1">
    <citation type="submission" date="2020-06" db="EMBL/GenBank/DDBJ databases">
        <authorList>
            <person name="Onetto C."/>
        </authorList>
    </citation>
    <scope>NUCLEOTIDE SEQUENCE</scope>
</reference>
<evidence type="ECO:0000313" key="3">
    <source>
        <dbReference type="Proteomes" id="UP000745764"/>
    </source>
</evidence>
<organism evidence="2 3">
    <name type="scientific">Aureobasidium uvarum</name>
    <dbReference type="NCBI Taxonomy" id="2773716"/>
    <lineage>
        <taxon>Eukaryota</taxon>
        <taxon>Fungi</taxon>
        <taxon>Dikarya</taxon>
        <taxon>Ascomycota</taxon>
        <taxon>Pezizomycotina</taxon>
        <taxon>Dothideomycetes</taxon>
        <taxon>Dothideomycetidae</taxon>
        <taxon>Dothideales</taxon>
        <taxon>Saccotheciaceae</taxon>
        <taxon>Aureobasidium</taxon>
    </lineage>
</organism>
<dbReference type="Pfam" id="PF17851">
    <property type="entry name" value="GH43_C2"/>
    <property type="match status" value="1"/>
</dbReference>
<protein>
    <recommendedName>
        <fullName evidence="1">Beta-xylosidase C-terminal Concanavalin A-like domain-containing protein</fullName>
    </recommendedName>
</protein>
<feature type="domain" description="Beta-xylosidase C-terminal Concanavalin A-like" evidence="1">
    <location>
        <begin position="2"/>
        <end position="169"/>
    </location>
</feature>
<dbReference type="Gene3D" id="2.60.120.200">
    <property type="match status" value="1"/>
</dbReference>